<keyword evidence="2" id="KW-1133">Transmembrane helix</keyword>
<name>A0A9W7IQA4_HIBTR</name>
<feature type="region of interest" description="Disordered" evidence="1">
    <location>
        <begin position="427"/>
        <end position="535"/>
    </location>
</feature>
<feature type="domain" description="EDR1/CTR1/ARMC3-like peptidase-like" evidence="4">
    <location>
        <begin position="322"/>
        <end position="380"/>
    </location>
</feature>
<evidence type="ECO:0000256" key="2">
    <source>
        <dbReference type="SAM" id="Phobius"/>
    </source>
</evidence>
<feature type="transmembrane region" description="Helical" evidence="2">
    <location>
        <begin position="643"/>
        <end position="662"/>
    </location>
</feature>
<sequence length="822" mass="91082">MQQHQPLAPVQDYPRSDMEFGGIKPRPQEKNSKCLVYVLAIMVIQGAVLLIFGTIFLRARTPGFEFGSVGVRNLKYRTNSSSPTFNFTLVTAISIENTNFGEFRFDNTTGTVWCGSVVVGEFKMPTGRAQARATQRLNVSVDVSSVRVPNTSGLSNLFTDEKLYTKKQQLAAFRDWFVDKKATTDRSRHVKPSPRRLSSSTDQNEDQQWLLAPEPAPPPQPFPPPPAPAPETTAAIYDRSVDRNFDRDVKDTWTKETSSTPVPATVEVEEQEAEKSKDNLTLKSKESYYLQVMLARRLTSQASLFGEPLLLQEYNGPGVFDAETVSYRLWVSGCLSYNDKISYGFYNILRMNPYLWVMCNEFEQGRRLPHLCLLKRLNPARDVYGVMDTPTACLTCPPPQGSAASAEPEPWVVDSGATHHVTHDSTKLVQGTDFTGPGAVTLPQAPSNSTTRCPISFPTSYTSSPPHVAETEVQSDDNLPTPHQSTSPDDPMSSSHAPDDVTPCAETTERNSTGPVQVPIIPSTPFTSPCSQHDVSTVAPNVSCDLESGHHEHSSTHIEPHAEEFISNDETCVPHLPSQQHTEGHHMASTKVTDTITYAMVEQEQVKPFAPMAFRARSSNDHEALSLELQSKNRRYVHCCGSIAALFLILATVVLALFFTVFRIQDPMVRLNSITIQSLEISNKGILRTDVNVTLLADVSVKNPNAATFRFGNGTTMIYYGGRVVGEGIHSQGEAKPRRTLRRNVTVEINPEKFLADPSFVIDIIGSKELNVSSYTRISGRINIMNIIKRNVLVKFNCSTTFRLALSGGAFHEEKCMPELDF</sequence>
<feature type="transmembrane region" description="Helical" evidence="2">
    <location>
        <begin position="34"/>
        <end position="57"/>
    </location>
</feature>
<accession>A0A9W7IQA4</accession>
<evidence type="ECO:0000259" key="3">
    <source>
        <dbReference type="Pfam" id="PF03168"/>
    </source>
</evidence>
<dbReference type="InterPro" id="IPR055301">
    <property type="entry name" value="Lea14-like_2"/>
</dbReference>
<dbReference type="OrthoDB" id="764273at2759"/>
<feature type="domain" description="Late embryogenesis abundant protein LEA-2 subgroup" evidence="3">
    <location>
        <begin position="699"/>
        <end position="799"/>
    </location>
</feature>
<feature type="compositionally biased region" description="Polar residues" evidence="1">
    <location>
        <begin position="476"/>
        <end position="496"/>
    </location>
</feature>
<keyword evidence="2" id="KW-0812">Transmembrane</keyword>
<dbReference type="InterPro" id="IPR055164">
    <property type="entry name" value="EDR1/CTR1/ARMC3-like_pept-like"/>
</dbReference>
<keyword evidence="2" id="KW-0472">Membrane</keyword>
<evidence type="ECO:0000259" key="4">
    <source>
        <dbReference type="Pfam" id="PF14381"/>
    </source>
</evidence>
<feature type="compositionally biased region" description="Pro residues" evidence="1">
    <location>
        <begin position="214"/>
        <end position="229"/>
    </location>
</feature>
<dbReference type="InterPro" id="IPR004864">
    <property type="entry name" value="LEA_2"/>
</dbReference>
<organism evidence="5 6">
    <name type="scientific">Hibiscus trionum</name>
    <name type="common">Flower of an hour</name>
    <dbReference type="NCBI Taxonomy" id="183268"/>
    <lineage>
        <taxon>Eukaryota</taxon>
        <taxon>Viridiplantae</taxon>
        <taxon>Streptophyta</taxon>
        <taxon>Embryophyta</taxon>
        <taxon>Tracheophyta</taxon>
        <taxon>Spermatophyta</taxon>
        <taxon>Magnoliopsida</taxon>
        <taxon>eudicotyledons</taxon>
        <taxon>Gunneridae</taxon>
        <taxon>Pentapetalae</taxon>
        <taxon>rosids</taxon>
        <taxon>malvids</taxon>
        <taxon>Malvales</taxon>
        <taxon>Malvaceae</taxon>
        <taxon>Malvoideae</taxon>
        <taxon>Hibiscus</taxon>
    </lineage>
</organism>
<dbReference type="EMBL" id="BSYR01000035">
    <property type="protein sequence ID" value="GMJ00306.1"/>
    <property type="molecule type" value="Genomic_DNA"/>
</dbReference>
<dbReference type="Pfam" id="PF14381">
    <property type="entry name" value="EDR1_CTR1_ARMC3_pept"/>
    <property type="match status" value="1"/>
</dbReference>
<comment type="caution">
    <text evidence="5">The sequence shown here is derived from an EMBL/GenBank/DDBJ whole genome shotgun (WGS) entry which is preliminary data.</text>
</comment>
<feature type="compositionally biased region" description="Polar residues" evidence="1">
    <location>
        <begin position="524"/>
        <end position="535"/>
    </location>
</feature>
<evidence type="ECO:0000256" key="1">
    <source>
        <dbReference type="SAM" id="MobiDB-lite"/>
    </source>
</evidence>
<evidence type="ECO:0000313" key="5">
    <source>
        <dbReference type="EMBL" id="GMJ00306.1"/>
    </source>
</evidence>
<dbReference type="Proteomes" id="UP001165190">
    <property type="component" value="Unassembled WGS sequence"/>
</dbReference>
<protein>
    <recommendedName>
        <fullName evidence="7">Late embryogenesis abundant protein LEA-2 subgroup domain-containing protein</fullName>
    </recommendedName>
</protein>
<dbReference type="Pfam" id="PF03168">
    <property type="entry name" value="LEA_2"/>
    <property type="match status" value="1"/>
</dbReference>
<keyword evidence="6" id="KW-1185">Reference proteome</keyword>
<evidence type="ECO:0008006" key="7">
    <source>
        <dbReference type="Google" id="ProtNLM"/>
    </source>
</evidence>
<gene>
    <name evidence="5" type="ORF">HRI_003699800</name>
</gene>
<feature type="region of interest" description="Disordered" evidence="1">
    <location>
        <begin position="183"/>
        <end position="232"/>
    </location>
</feature>
<proteinExistence type="predicted"/>
<feature type="compositionally biased region" description="Polar residues" evidence="1">
    <location>
        <begin position="444"/>
        <end position="465"/>
    </location>
</feature>
<dbReference type="AlphaFoldDB" id="A0A9W7IQA4"/>
<reference evidence="5" key="1">
    <citation type="submission" date="2023-05" db="EMBL/GenBank/DDBJ databases">
        <title>Genome and transcriptome analyses reveal genes involved in the formation of fine ridges on petal epidermal cells in Hibiscus trionum.</title>
        <authorList>
            <person name="Koshimizu S."/>
            <person name="Masuda S."/>
            <person name="Ishii T."/>
            <person name="Shirasu K."/>
            <person name="Hoshino A."/>
            <person name="Arita M."/>
        </authorList>
    </citation>
    <scope>NUCLEOTIDE SEQUENCE</scope>
    <source>
        <strain evidence="5">Hamamatsu line</strain>
    </source>
</reference>
<dbReference type="PANTHER" id="PTHR31852">
    <property type="entry name" value="LATE EMBRYOGENESIS ABUNDANT (LEA) HYDROXYPROLINE-RICH GLYCOPROTEIN FAMILY"/>
    <property type="match status" value="1"/>
</dbReference>
<dbReference type="Gene3D" id="2.60.40.1820">
    <property type="match status" value="1"/>
</dbReference>
<feature type="region of interest" description="Disordered" evidence="1">
    <location>
        <begin position="1"/>
        <end position="25"/>
    </location>
</feature>
<evidence type="ECO:0000313" key="6">
    <source>
        <dbReference type="Proteomes" id="UP001165190"/>
    </source>
</evidence>